<accession>A0A921QFK6</accession>
<feature type="non-terminal residue" evidence="2">
    <location>
        <position position="1"/>
    </location>
</feature>
<feature type="signal peptide" evidence="1">
    <location>
        <begin position="1"/>
        <end position="18"/>
    </location>
</feature>
<dbReference type="AlphaFoldDB" id="A0A921QFK6"/>
<gene>
    <name evidence="2" type="ORF">BDA96_08G042900</name>
</gene>
<feature type="chain" id="PRO_5038023444" evidence="1">
    <location>
        <begin position="19"/>
        <end position="81"/>
    </location>
</feature>
<organism evidence="2 3">
    <name type="scientific">Sorghum bicolor</name>
    <name type="common">Sorghum</name>
    <name type="synonym">Sorghum vulgare</name>
    <dbReference type="NCBI Taxonomy" id="4558"/>
    <lineage>
        <taxon>Eukaryota</taxon>
        <taxon>Viridiplantae</taxon>
        <taxon>Streptophyta</taxon>
        <taxon>Embryophyta</taxon>
        <taxon>Tracheophyta</taxon>
        <taxon>Spermatophyta</taxon>
        <taxon>Magnoliopsida</taxon>
        <taxon>Liliopsida</taxon>
        <taxon>Poales</taxon>
        <taxon>Poaceae</taxon>
        <taxon>PACMAD clade</taxon>
        <taxon>Panicoideae</taxon>
        <taxon>Andropogonodae</taxon>
        <taxon>Andropogoneae</taxon>
        <taxon>Sorghinae</taxon>
        <taxon>Sorghum</taxon>
    </lineage>
</organism>
<evidence type="ECO:0000313" key="3">
    <source>
        <dbReference type="Proteomes" id="UP000807115"/>
    </source>
</evidence>
<evidence type="ECO:0000256" key="1">
    <source>
        <dbReference type="SAM" id="SignalP"/>
    </source>
</evidence>
<evidence type="ECO:0000313" key="2">
    <source>
        <dbReference type="EMBL" id="KAG0520085.1"/>
    </source>
</evidence>
<keyword evidence="1" id="KW-0732">Signal</keyword>
<reference evidence="2" key="1">
    <citation type="journal article" date="2019" name="BMC Genomics">
        <title>A new reference genome for Sorghum bicolor reveals high levels of sequence similarity between sweet and grain genotypes: implications for the genetics of sugar metabolism.</title>
        <authorList>
            <person name="Cooper E.A."/>
            <person name="Brenton Z.W."/>
            <person name="Flinn B.S."/>
            <person name="Jenkins J."/>
            <person name="Shu S."/>
            <person name="Flowers D."/>
            <person name="Luo F."/>
            <person name="Wang Y."/>
            <person name="Xia P."/>
            <person name="Barry K."/>
            <person name="Daum C."/>
            <person name="Lipzen A."/>
            <person name="Yoshinaga Y."/>
            <person name="Schmutz J."/>
            <person name="Saski C."/>
            <person name="Vermerris W."/>
            <person name="Kresovich S."/>
        </authorList>
    </citation>
    <scope>NUCLEOTIDE SEQUENCE</scope>
</reference>
<protein>
    <submittedName>
        <fullName evidence="2">Uncharacterized protein</fullName>
    </submittedName>
</protein>
<dbReference type="Proteomes" id="UP000807115">
    <property type="component" value="Chromosome 8"/>
</dbReference>
<sequence>LVGIAVICWILWLNRNDAVFQNKIANSLQMIFRGTYWIRQWSLLSKEEERRMMIDGCKELEGVALHFFGYGGWKSQRRVGL</sequence>
<dbReference type="EMBL" id="CM027687">
    <property type="protein sequence ID" value="KAG0520085.1"/>
    <property type="molecule type" value="Genomic_DNA"/>
</dbReference>
<proteinExistence type="predicted"/>
<name>A0A921QFK6_SORBI</name>
<comment type="caution">
    <text evidence="2">The sequence shown here is derived from an EMBL/GenBank/DDBJ whole genome shotgun (WGS) entry which is preliminary data.</text>
</comment>
<reference evidence="2" key="2">
    <citation type="submission" date="2020-10" db="EMBL/GenBank/DDBJ databases">
        <authorList>
            <person name="Cooper E.A."/>
            <person name="Brenton Z.W."/>
            <person name="Flinn B.S."/>
            <person name="Jenkins J."/>
            <person name="Shu S."/>
            <person name="Flowers D."/>
            <person name="Luo F."/>
            <person name="Wang Y."/>
            <person name="Xia P."/>
            <person name="Barry K."/>
            <person name="Daum C."/>
            <person name="Lipzen A."/>
            <person name="Yoshinaga Y."/>
            <person name="Schmutz J."/>
            <person name="Saski C."/>
            <person name="Vermerris W."/>
            <person name="Kresovich S."/>
        </authorList>
    </citation>
    <scope>NUCLEOTIDE SEQUENCE</scope>
</reference>